<dbReference type="Pfam" id="PF23562">
    <property type="entry name" value="AMP-binding_C_3"/>
    <property type="match status" value="1"/>
</dbReference>
<evidence type="ECO:0000256" key="2">
    <source>
        <dbReference type="ARBA" id="ARBA00022840"/>
    </source>
</evidence>
<sequence>MTVRRLADGSWEAIATREASPEMNLPSMLRLRAQEHPGQVAIERRSPVGTWRPVTIDQFLSDVDSIARGLIALGLEAGEHLAILAPTSYEWALIDVAALSCGAITVPIYETDSAVQIEHILKDADIRIVITATTQQAELVQSVKTDSVRHLLSLDKGAQRDLAQAGLNVPIEEVRLRTEAVKLDDEATIIYTSGTTGVPKGVVLTHGNFISPMLQAYDFLPLLINDPRSRSLLFLPVAHVLARFVMYCLLSGQGVVAFSPDTRNLVDDIATFKPSMLLVVPRVLEKVYNAASAKAGGGFKGRMFSWAAKQARALSESRAYVDTPLPESLVAGPLPDTTPVPDASAIPSPGPSALLKIRGHVADALVLSKVKAILGPNLHTIISGGAPLALDLANFYRGLGLTLLQGYGLSETTGPISVEIPQDFPPDSVGFVWPGNQAKLASDGELLVRGISVSRGYHNLPEATAEAFVDGWFKTGDLASIDDRGHIRITGRKKELIVTAGGKNVSPEILEDALSTHPLIANIIVVGDNRPYIGALISLDTEMLPEWLRAHGQGVVDAAQAAELPAVRESLERAIARANKQVSRAESIRRYRIVNAAFTVENGYMTPSLKLKRRRVLADFADEVEALYESGTTPEAQ</sequence>
<evidence type="ECO:0000256" key="3">
    <source>
        <dbReference type="ARBA" id="ARBA00024484"/>
    </source>
</evidence>
<dbReference type="InterPro" id="IPR000873">
    <property type="entry name" value="AMP-dep_synth/lig_dom"/>
</dbReference>
<dbReference type="GO" id="GO:0016020">
    <property type="term" value="C:membrane"/>
    <property type="evidence" value="ECO:0007669"/>
    <property type="project" value="TreeGrafter"/>
</dbReference>
<dbReference type="EC" id="6.2.1.3" evidence="5"/>
<reference evidence="5" key="1">
    <citation type="submission" date="2019-11" db="EMBL/GenBank/DDBJ databases">
        <authorList>
            <person name="Feng L."/>
        </authorList>
    </citation>
    <scope>NUCLEOTIDE SEQUENCE</scope>
    <source>
        <strain evidence="5">AodontolyticusLFYP35</strain>
    </source>
</reference>
<comment type="catalytic activity">
    <reaction evidence="3">
        <text>a long-chain fatty acid + ATP + CoA = a long-chain fatty acyl-CoA + AMP + diphosphate</text>
        <dbReference type="Rhea" id="RHEA:15421"/>
        <dbReference type="ChEBI" id="CHEBI:30616"/>
        <dbReference type="ChEBI" id="CHEBI:33019"/>
        <dbReference type="ChEBI" id="CHEBI:57287"/>
        <dbReference type="ChEBI" id="CHEBI:57560"/>
        <dbReference type="ChEBI" id="CHEBI:83139"/>
        <dbReference type="ChEBI" id="CHEBI:456215"/>
        <dbReference type="EC" id="6.2.1.3"/>
    </reaction>
    <physiologicalReaction direction="left-to-right" evidence="3">
        <dbReference type="Rhea" id="RHEA:15422"/>
    </physiologicalReaction>
</comment>
<gene>
    <name evidence="5" type="ORF">AOLFYP35_01409</name>
</gene>
<evidence type="ECO:0000313" key="5">
    <source>
        <dbReference type="EMBL" id="VYT06031.1"/>
    </source>
</evidence>
<evidence type="ECO:0000259" key="4">
    <source>
        <dbReference type="Pfam" id="PF00501"/>
    </source>
</evidence>
<organism evidence="5">
    <name type="scientific">Schaalia odontolytica</name>
    <dbReference type="NCBI Taxonomy" id="1660"/>
    <lineage>
        <taxon>Bacteria</taxon>
        <taxon>Bacillati</taxon>
        <taxon>Actinomycetota</taxon>
        <taxon>Actinomycetes</taxon>
        <taxon>Actinomycetales</taxon>
        <taxon>Actinomycetaceae</taxon>
        <taxon>Schaalia</taxon>
    </lineage>
</organism>
<evidence type="ECO:0000256" key="1">
    <source>
        <dbReference type="ARBA" id="ARBA00022741"/>
    </source>
</evidence>
<dbReference type="GO" id="GO:0004467">
    <property type="term" value="F:long-chain fatty acid-CoA ligase activity"/>
    <property type="evidence" value="ECO:0007669"/>
    <property type="project" value="UniProtKB-EC"/>
</dbReference>
<dbReference type="GO" id="GO:0005524">
    <property type="term" value="F:ATP binding"/>
    <property type="evidence" value="ECO:0007669"/>
    <property type="project" value="UniProtKB-KW"/>
</dbReference>
<dbReference type="Gene3D" id="3.30.300.30">
    <property type="match status" value="1"/>
</dbReference>
<name>A0A6N2TPS9_9ACTO</name>
<feature type="domain" description="AMP-dependent synthetase/ligase" evidence="4">
    <location>
        <begin position="32"/>
        <end position="458"/>
    </location>
</feature>
<dbReference type="CDD" id="cd05907">
    <property type="entry name" value="VL_LC_FACS_like"/>
    <property type="match status" value="1"/>
</dbReference>
<proteinExistence type="predicted"/>
<dbReference type="AlphaFoldDB" id="A0A6N2TPS9"/>
<dbReference type="InterPro" id="IPR045851">
    <property type="entry name" value="AMP-bd_C_sf"/>
</dbReference>
<accession>A0A6N2TPS9</accession>
<protein>
    <submittedName>
        <fullName evidence="5">Long-chain-fatty-acid--CoA ligase FadD15</fullName>
        <ecNumber evidence="5">6.2.1.3</ecNumber>
    </submittedName>
</protein>
<keyword evidence="5" id="KW-0436">Ligase</keyword>
<dbReference type="InterPro" id="IPR042099">
    <property type="entry name" value="ANL_N_sf"/>
</dbReference>
<dbReference type="PANTHER" id="PTHR43272:SF33">
    <property type="entry name" value="AMP-BINDING DOMAIN-CONTAINING PROTEIN-RELATED"/>
    <property type="match status" value="1"/>
</dbReference>
<keyword evidence="2" id="KW-0067">ATP-binding</keyword>
<dbReference type="PANTHER" id="PTHR43272">
    <property type="entry name" value="LONG-CHAIN-FATTY-ACID--COA LIGASE"/>
    <property type="match status" value="1"/>
</dbReference>
<dbReference type="SUPFAM" id="SSF56801">
    <property type="entry name" value="Acetyl-CoA synthetase-like"/>
    <property type="match status" value="1"/>
</dbReference>
<dbReference type="PROSITE" id="PS00455">
    <property type="entry name" value="AMP_BINDING"/>
    <property type="match status" value="1"/>
</dbReference>
<dbReference type="Pfam" id="PF00501">
    <property type="entry name" value="AMP-binding"/>
    <property type="match status" value="1"/>
</dbReference>
<dbReference type="InterPro" id="IPR020845">
    <property type="entry name" value="AMP-binding_CS"/>
</dbReference>
<dbReference type="Gene3D" id="3.40.50.12780">
    <property type="entry name" value="N-terminal domain of ligase-like"/>
    <property type="match status" value="1"/>
</dbReference>
<keyword evidence="1" id="KW-0547">Nucleotide-binding</keyword>
<dbReference type="EMBL" id="CACRSM010000002">
    <property type="protein sequence ID" value="VYT06031.1"/>
    <property type="molecule type" value="Genomic_DNA"/>
</dbReference>